<reference evidence="4 5" key="1">
    <citation type="journal article" date="2019" name="New Phytol.">
        <title>Comparative genomics reveals unique wood-decay strategies and fruiting body development in the Schizophyllaceae.</title>
        <authorList>
            <person name="Almasi E."/>
            <person name="Sahu N."/>
            <person name="Krizsan K."/>
            <person name="Balint B."/>
            <person name="Kovacs G.M."/>
            <person name="Kiss B."/>
            <person name="Cseklye J."/>
            <person name="Drula E."/>
            <person name="Henrissat B."/>
            <person name="Nagy I."/>
            <person name="Chovatia M."/>
            <person name="Adam C."/>
            <person name="LaButti K."/>
            <person name="Lipzen A."/>
            <person name="Riley R."/>
            <person name="Grigoriev I.V."/>
            <person name="Nagy L.G."/>
        </authorList>
    </citation>
    <scope>NUCLEOTIDE SEQUENCE [LARGE SCALE GENOMIC DNA]</scope>
    <source>
        <strain evidence="4 5">NL-1724</strain>
    </source>
</reference>
<organism evidence="4 5">
    <name type="scientific">Schizophyllum amplum</name>
    <dbReference type="NCBI Taxonomy" id="97359"/>
    <lineage>
        <taxon>Eukaryota</taxon>
        <taxon>Fungi</taxon>
        <taxon>Dikarya</taxon>
        <taxon>Basidiomycota</taxon>
        <taxon>Agaricomycotina</taxon>
        <taxon>Agaricomycetes</taxon>
        <taxon>Agaricomycetidae</taxon>
        <taxon>Agaricales</taxon>
        <taxon>Schizophyllaceae</taxon>
        <taxon>Schizophyllum</taxon>
    </lineage>
</organism>
<feature type="domain" description="Glycosyl transferase CAP10" evidence="3">
    <location>
        <begin position="406"/>
        <end position="692"/>
    </location>
</feature>
<evidence type="ECO:0000259" key="3">
    <source>
        <dbReference type="SMART" id="SM00672"/>
    </source>
</evidence>
<accession>A0A550CK29</accession>
<dbReference type="Pfam" id="PF05686">
    <property type="entry name" value="Glyco_transf_90"/>
    <property type="match status" value="1"/>
</dbReference>
<dbReference type="PANTHER" id="PTHR12203:SF35">
    <property type="entry name" value="PROTEIN O-GLUCOSYLTRANSFERASE 1"/>
    <property type="match status" value="1"/>
</dbReference>
<keyword evidence="2 4" id="KW-0808">Transferase</keyword>
<proteinExistence type="inferred from homology"/>
<dbReference type="EMBL" id="VDMD01000006">
    <property type="protein sequence ID" value="TRM65113.1"/>
    <property type="molecule type" value="Genomic_DNA"/>
</dbReference>
<dbReference type="Proteomes" id="UP000320762">
    <property type="component" value="Unassembled WGS sequence"/>
</dbReference>
<dbReference type="OrthoDB" id="202415at2759"/>
<gene>
    <name evidence="4" type="ORF">BD626DRAFT_241000</name>
</gene>
<protein>
    <submittedName>
        <fullName evidence="4">Glycosyltransferase family 90 protein</fullName>
    </submittedName>
</protein>
<keyword evidence="5" id="KW-1185">Reference proteome</keyword>
<dbReference type="InterPro" id="IPR051091">
    <property type="entry name" value="O-Glucosyltr/Glycosyltrsf_90"/>
</dbReference>
<evidence type="ECO:0000313" key="5">
    <source>
        <dbReference type="Proteomes" id="UP000320762"/>
    </source>
</evidence>
<name>A0A550CK29_9AGAR</name>
<dbReference type="STRING" id="97359.A0A550CK29"/>
<dbReference type="GO" id="GO:0016740">
    <property type="term" value="F:transferase activity"/>
    <property type="evidence" value="ECO:0007669"/>
    <property type="project" value="UniProtKB-KW"/>
</dbReference>
<evidence type="ECO:0000256" key="1">
    <source>
        <dbReference type="ARBA" id="ARBA00010118"/>
    </source>
</evidence>
<dbReference type="SMART" id="SM00672">
    <property type="entry name" value="CAP10"/>
    <property type="match status" value="1"/>
</dbReference>
<dbReference type="AlphaFoldDB" id="A0A550CK29"/>
<sequence>MASMRLCSLSVPSRSREDQVHYTYPRHPTMAAATRTHRQASHNLRTCVLLAGGISPASRQNRTQSIKRSRTSPASLRCACSLPSMPPAMHSKTSSFEWRIRMSSPVEDRGDEEKGFRAAAPRRWAALWSRTFLVLLVCVAVYTCLRTSLYATGRKTTEALEIWLNAHLDTLGALEHVPPAPPAHPILNLITDAQTRFAHKVARQSRTLPLAVAEYERRYGRPPPKGFDRWWEFAQEREFVMTDEFDVLNEDLKPFWNISGSELQTRARLAGMLPSVDVVTIRDGKWYHEPKTGFKDSEQGARAHGFRVILEQFAHELPDMSFPVNAKAEGMILVPQWRRQENANVDAHALGIDEKFNPAWANDGNVWEWWRRTCEPTDPARQLYTEVPNSNSSLNASELAFTFASESPSRVDFCADPSAHLQQGLFFSDWRTIPAQLPIFSPAHAPGFGDIRIPSHYYYGGTRDYTYAWDPVRLRENETDAMEVPWENKTDKLFWRGSTTGGGSTPRGYVAGYQRHRFVRLASDASDEARELTFANGHGGWTTAPVPVGALNNELMDAAFTHATNPKAYPGGLDALQRDHRFADKVPLGDHWAHKYLVDIDGQSYSGRFMAFLASDSVPVKATVYGEFFSDWIEPWVHFIPLSAGYDEIYNIHSFFSGPPQAALDAVNATAPPEVESHDDMLQDIAKAGKRWKNTIGRKADMEVYVYRLCLEYARLWSTDRESMDFAL</sequence>
<dbReference type="InterPro" id="IPR006598">
    <property type="entry name" value="CAP10"/>
</dbReference>
<evidence type="ECO:0000313" key="4">
    <source>
        <dbReference type="EMBL" id="TRM65113.1"/>
    </source>
</evidence>
<dbReference type="PANTHER" id="PTHR12203">
    <property type="entry name" value="KDEL LYS-ASP-GLU-LEU CONTAINING - RELATED"/>
    <property type="match status" value="1"/>
</dbReference>
<comment type="caution">
    <text evidence="4">The sequence shown here is derived from an EMBL/GenBank/DDBJ whole genome shotgun (WGS) entry which is preliminary data.</text>
</comment>
<comment type="similarity">
    <text evidence="1">Belongs to the glycosyltransferase 90 family.</text>
</comment>
<evidence type="ECO:0000256" key="2">
    <source>
        <dbReference type="ARBA" id="ARBA00022679"/>
    </source>
</evidence>